<sequence>MDFSRFNRKSRGGILVPDSDIAAQSRRGRCDGLMHSMLMGGGAPDTRPVVTWNPLDAHASMSLSNGNLTATPLSSAGTGIAVRATSYITQSCYWEMMANNSWGGAQYAWLCGAISATHTLAAALGKGTYGGGHTKAGYWYIDNSSSGGPDGTSWGDNIRVGIDFDYSTRTIYFYKLALGSMVFQAALSLSNNGPYYPAVSGIGSGSYSFNGYFNSASQVSASPRGYPAIGK</sequence>
<evidence type="ECO:0000259" key="1">
    <source>
        <dbReference type="PROSITE" id="PS50188"/>
    </source>
</evidence>
<dbReference type="PROSITE" id="PS50188">
    <property type="entry name" value="B302_SPRY"/>
    <property type="match status" value="1"/>
</dbReference>
<proteinExistence type="predicted"/>
<dbReference type="InterPro" id="IPR043136">
    <property type="entry name" value="B30.2/SPRY_sf"/>
</dbReference>
<evidence type="ECO:0000313" key="2">
    <source>
        <dbReference type="EMBL" id="SMF94436.1"/>
    </source>
</evidence>
<keyword evidence="3" id="KW-1185">Reference proteome</keyword>
<accession>A0A1Y6CVX6</accession>
<reference evidence="2 3" key="1">
    <citation type="submission" date="2016-12" db="EMBL/GenBank/DDBJ databases">
        <authorList>
            <person name="Song W.-J."/>
            <person name="Kurnit D.M."/>
        </authorList>
    </citation>
    <scope>NUCLEOTIDE SEQUENCE [LARGE SCALE GENOMIC DNA]</scope>
    <source>
        <strain evidence="2 3">175</strain>
    </source>
</reference>
<dbReference type="EMBL" id="FXAM01000001">
    <property type="protein sequence ID" value="SMF94436.1"/>
    <property type="molecule type" value="Genomic_DNA"/>
</dbReference>
<dbReference type="SUPFAM" id="SSF49899">
    <property type="entry name" value="Concanavalin A-like lectins/glucanases"/>
    <property type="match status" value="1"/>
</dbReference>
<dbReference type="Proteomes" id="UP000192923">
    <property type="component" value="Unassembled WGS sequence"/>
</dbReference>
<gene>
    <name evidence="2" type="ORF">SAMN02949497_1751</name>
</gene>
<evidence type="ECO:0000313" key="3">
    <source>
        <dbReference type="Proteomes" id="UP000192923"/>
    </source>
</evidence>
<name>A0A1Y6CVX6_9GAMM</name>
<dbReference type="Gene3D" id="2.60.120.920">
    <property type="match status" value="1"/>
</dbReference>
<dbReference type="STRING" id="1760988.SAMN02949497_1751"/>
<organism evidence="2 3">
    <name type="scientific">Methylomagnum ishizawai</name>
    <dbReference type="NCBI Taxonomy" id="1760988"/>
    <lineage>
        <taxon>Bacteria</taxon>
        <taxon>Pseudomonadati</taxon>
        <taxon>Pseudomonadota</taxon>
        <taxon>Gammaproteobacteria</taxon>
        <taxon>Methylococcales</taxon>
        <taxon>Methylococcaceae</taxon>
        <taxon>Methylomagnum</taxon>
    </lineage>
</organism>
<feature type="domain" description="B30.2/SPRY" evidence="1">
    <location>
        <begin position="29"/>
        <end position="218"/>
    </location>
</feature>
<dbReference type="InterPro" id="IPR001870">
    <property type="entry name" value="B30.2/SPRY"/>
</dbReference>
<dbReference type="AlphaFoldDB" id="A0A1Y6CVX6"/>
<protein>
    <recommendedName>
        <fullName evidence="1">B30.2/SPRY domain-containing protein</fullName>
    </recommendedName>
</protein>
<dbReference type="InterPro" id="IPR013320">
    <property type="entry name" value="ConA-like_dom_sf"/>
</dbReference>